<comment type="caution">
    <text evidence="10">The sequence shown here is derived from an EMBL/GenBank/DDBJ whole genome shotgun (WGS) entry which is preliminary data.</text>
</comment>
<dbReference type="PANTHER" id="PTHR43284:SF1">
    <property type="entry name" value="ASPARAGINE SYNTHETASE"/>
    <property type="match status" value="1"/>
</dbReference>
<sequence>MCGFIGMIRNNSKIQDEDSINLFKEQNNIISHRGPDDEGYFHDDYVSFGFRRLSIIDIESGQQPLSYDDEKIWLIFNGEIYNYVELRRDLVDEGYEFATESDTEVIAALFSKHKENAFQYLRGMFSILIWDKDQETLFGARDPFGIKPLFYHETDEGTVFASEKKSITLLMENEEVDNDALQHYLSFQFVPEPMTMTANIKKVEPGHYFVKKPGQQLSFKRYWHATFNPVLMNKANWIKRIQDVMYDSVNIHMRSDVPVGSFLSGGIDSTIIVAMAKEFNPNIKTFSVGFEREGFSEVDVAKETADKLDVENISYIISPEEYVEKLPKVMWHMDDPLADPSCVPLYFVSREARKHVTVVLSGEGSDELFGGYNIYREPESLKMFNSIPTPAKGLLARVADVLPEGVKGKSFLERGTTPLRDRYIGNAKMFEDEEKFQLLKHYNEDLSYQRITNKLFDHVKDYPLVNQMQYVDIHTWMRGDILLKADKMTMANSLELRVPFLDKEVFQVANEIPVDLKIANGTTKSILREASRGIIPDHVLDRKKLGFPVPIRHWLKDELNGWAKQLIHESQTDHLLHKSYILNLLDAHCQGRGDYSRKIWTVLMFMLWHQIYVENKFDINELRKQDSDIRSITTAPL</sequence>
<dbReference type="InterPro" id="IPR033738">
    <property type="entry name" value="AsnB_N"/>
</dbReference>
<dbReference type="CDD" id="cd00712">
    <property type="entry name" value="AsnB"/>
    <property type="match status" value="1"/>
</dbReference>
<dbReference type="PANTHER" id="PTHR43284">
    <property type="entry name" value="ASPARAGINE SYNTHETASE (GLUTAMINE-HYDROLYZING)"/>
    <property type="match status" value="1"/>
</dbReference>
<dbReference type="Proteomes" id="UP001597040">
    <property type="component" value="Unassembled WGS sequence"/>
</dbReference>
<keyword evidence="10" id="KW-0436">Ligase</keyword>
<dbReference type="NCBIfam" id="TIGR01536">
    <property type="entry name" value="asn_synth_AEB"/>
    <property type="match status" value="1"/>
</dbReference>
<evidence type="ECO:0000256" key="7">
    <source>
        <dbReference type="ARBA" id="ARBA00022962"/>
    </source>
</evidence>
<dbReference type="CDD" id="cd01991">
    <property type="entry name" value="Asn_synthase_B_C"/>
    <property type="match status" value="1"/>
</dbReference>
<comment type="similarity">
    <text evidence="2">Belongs to the asparagine synthetase family.</text>
</comment>
<keyword evidence="6" id="KW-0028">Amino-acid biosynthesis</keyword>
<protein>
    <recommendedName>
        <fullName evidence="3">asparagine synthase (glutamine-hydrolyzing)</fullName>
        <ecNumber evidence="3">6.3.5.4</ecNumber>
    </recommendedName>
</protein>
<dbReference type="InterPro" id="IPR014729">
    <property type="entry name" value="Rossmann-like_a/b/a_fold"/>
</dbReference>
<accession>A0ABW3LP86</accession>
<reference evidence="11" key="1">
    <citation type="journal article" date="2019" name="Int. J. Syst. Evol. Microbiol.">
        <title>The Global Catalogue of Microorganisms (GCM) 10K type strain sequencing project: providing services to taxonomists for standard genome sequencing and annotation.</title>
        <authorList>
            <consortium name="The Broad Institute Genomics Platform"/>
            <consortium name="The Broad Institute Genome Sequencing Center for Infectious Disease"/>
            <person name="Wu L."/>
            <person name="Ma J."/>
        </authorList>
    </citation>
    <scope>NUCLEOTIDE SEQUENCE [LARGE SCALE GENOMIC DNA]</scope>
    <source>
        <strain evidence="11">CCUG 56754</strain>
    </source>
</reference>
<dbReference type="Gene3D" id="3.40.50.620">
    <property type="entry name" value="HUPs"/>
    <property type="match status" value="1"/>
</dbReference>
<dbReference type="PROSITE" id="PS51278">
    <property type="entry name" value="GATASE_TYPE_2"/>
    <property type="match status" value="1"/>
</dbReference>
<evidence type="ECO:0000256" key="1">
    <source>
        <dbReference type="ARBA" id="ARBA00005187"/>
    </source>
</evidence>
<dbReference type="Pfam" id="PF13537">
    <property type="entry name" value="GATase_7"/>
    <property type="match status" value="1"/>
</dbReference>
<evidence type="ECO:0000256" key="5">
    <source>
        <dbReference type="ARBA" id="ARBA00022840"/>
    </source>
</evidence>
<evidence type="ECO:0000313" key="11">
    <source>
        <dbReference type="Proteomes" id="UP001597040"/>
    </source>
</evidence>
<organism evidence="10 11">
    <name type="scientific">Virgibacillus byunsanensis</name>
    <dbReference type="NCBI Taxonomy" id="570945"/>
    <lineage>
        <taxon>Bacteria</taxon>
        <taxon>Bacillati</taxon>
        <taxon>Bacillota</taxon>
        <taxon>Bacilli</taxon>
        <taxon>Bacillales</taxon>
        <taxon>Bacillaceae</taxon>
        <taxon>Virgibacillus</taxon>
    </lineage>
</organism>
<dbReference type="InterPro" id="IPR029055">
    <property type="entry name" value="Ntn_hydrolases_N"/>
</dbReference>
<feature type="domain" description="Glutamine amidotransferase type-2" evidence="9">
    <location>
        <begin position="2"/>
        <end position="214"/>
    </location>
</feature>
<evidence type="ECO:0000256" key="2">
    <source>
        <dbReference type="ARBA" id="ARBA00005752"/>
    </source>
</evidence>
<dbReference type="SUPFAM" id="SSF56235">
    <property type="entry name" value="N-terminal nucleophile aminohydrolases (Ntn hydrolases)"/>
    <property type="match status" value="1"/>
</dbReference>
<evidence type="ECO:0000259" key="9">
    <source>
        <dbReference type="PROSITE" id="PS51278"/>
    </source>
</evidence>
<keyword evidence="6" id="KW-0061">Asparagine biosynthesis</keyword>
<dbReference type="SUPFAM" id="SSF52402">
    <property type="entry name" value="Adenine nucleotide alpha hydrolases-like"/>
    <property type="match status" value="1"/>
</dbReference>
<evidence type="ECO:0000313" key="10">
    <source>
        <dbReference type="EMBL" id="MFD1040171.1"/>
    </source>
</evidence>
<dbReference type="PIRSF" id="PIRSF001589">
    <property type="entry name" value="Asn_synthetase_glu-h"/>
    <property type="match status" value="1"/>
</dbReference>
<dbReference type="GO" id="GO:0004066">
    <property type="term" value="F:asparagine synthase (glutamine-hydrolyzing) activity"/>
    <property type="evidence" value="ECO:0007669"/>
    <property type="project" value="UniProtKB-EC"/>
</dbReference>
<keyword evidence="5" id="KW-0067">ATP-binding</keyword>
<evidence type="ECO:0000256" key="3">
    <source>
        <dbReference type="ARBA" id="ARBA00012737"/>
    </source>
</evidence>
<keyword evidence="7" id="KW-0315">Glutamine amidotransferase</keyword>
<dbReference type="EC" id="6.3.5.4" evidence="3"/>
<dbReference type="Pfam" id="PF00733">
    <property type="entry name" value="Asn_synthase"/>
    <property type="match status" value="1"/>
</dbReference>
<gene>
    <name evidence="10" type="primary">asnB</name>
    <name evidence="10" type="ORF">ACFQ3N_17500</name>
</gene>
<dbReference type="EMBL" id="JBHTKJ010000063">
    <property type="protein sequence ID" value="MFD1040171.1"/>
    <property type="molecule type" value="Genomic_DNA"/>
</dbReference>
<dbReference type="InterPro" id="IPR001962">
    <property type="entry name" value="Asn_synthase"/>
</dbReference>
<name>A0ABW3LP86_9BACI</name>
<evidence type="ECO:0000256" key="4">
    <source>
        <dbReference type="ARBA" id="ARBA00022741"/>
    </source>
</evidence>
<comment type="catalytic activity">
    <reaction evidence="8">
        <text>L-aspartate + L-glutamine + ATP + H2O = L-asparagine + L-glutamate + AMP + diphosphate + H(+)</text>
        <dbReference type="Rhea" id="RHEA:12228"/>
        <dbReference type="ChEBI" id="CHEBI:15377"/>
        <dbReference type="ChEBI" id="CHEBI:15378"/>
        <dbReference type="ChEBI" id="CHEBI:29985"/>
        <dbReference type="ChEBI" id="CHEBI:29991"/>
        <dbReference type="ChEBI" id="CHEBI:30616"/>
        <dbReference type="ChEBI" id="CHEBI:33019"/>
        <dbReference type="ChEBI" id="CHEBI:58048"/>
        <dbReference type="ChEBI" id="CHEBI:58359"/>
        <dbReference type="ChEBI" id="CHEBI:456215"/>
        <dbReference type="EC" id="6.3.5.4"/>
    </reaction>
</comment>
<keyword evidence="11" id="KW-1185">Reference proteome</keyword>
<proteinExistence type="inferred from homology"/>
<evidence type="ECO:0000256" key="6">
    <source>
        <dbReference type="ARBA" id="ARBA00022888"/>
    </source>
</evidence>
<comment type="pathway">
    <text evidence="1">Amino-acid biosynthesis; L-asparagine biosynthesis; L-asparagine from L-aspartate (L-Gln route): step 1/1.</text>
</comment>
<dbReference type="InterPro" id="IPR017932">
    <property type="entry name" value="GATase_2_dom"/>
</dbReference>
<dbReference type="InterPro" id="IPR006426">
    <property type="entry name" value="Asn_synth_AEB"/>
</dbReference>
<evidence type="ECO:0000256" key="8">
    <source>
        <dbReference type="ARBA" id="ARBA00048741"/>
    </source>
</evidence>
<dbReference type="RefSeq" id="WP_390364001.1">
    <property type="nucleotide sequence ID" value="NZ_JBHTKJ010000063.1"/>
</dbReference>
<dbReference type="Gene3D" id="3.60.20.10">
    <property type="entry name" value="Glutamine Phosphoribosylpyrophosphate, subunit 1, domain 1"/>
    <property type="match status" value="1"/>
</dbReference>
<keyword evidence="4" id="KW-0547">Nucleotide-binding</keyword>
<dbReference type="InterPro" id="IPR051786">
    <property type="entry name" value="ASN_synthetase/amidase"/>
</dbReference>